<proteinExistence type="predicted"/>
<dbReference type="PANTHER" id="PTHR30469:SF15">
    <property type="entry name" value="HLYD FAMILY OF SECRETION PROTEINS"/>
    <property type="match status" value="1"/>
</dbReference>
<dbReference type="InterPro" id="IPR036365">
    <property type="entry name" value="PGBD-like_sf"/>
</dbReference>
<dbReference type="EMBL" id="CP015163">
    <property type="protein sequence ID" value="AXB45469.1"/>
    <property type="molecule type" value="Genomic_DNA"/>
</dbReference>
<feature type="region of interest" description="Disordered" evidence="1">
    <location>
        <begin position="252"/>
        <end position="275"/>
    </location>
</feature>
<accession>A0A344LBP5</accession>
<feature type="domain" description="Peptidoglycan binding-like" evidence="2">
    <location>
        <begin position="132"/>
        <end position="180"/>
    </location>
</feature>
<dbReference type="InterPro" id="IPR036366">
    <property type="entry name" value="PGBDSf"/>
</dbReference>
<reference evidence="3 4" key="1">
    <citation type="submission" date="2016-04" db="EMBL/GenBank/DDBJ databases">
        <title>Complete genome sequence and analysis of deep-sea sediment isolate, Amycolatopsis sp. WP1.</title>
        <authorList>
            <person name="Wang H."/>
            <person name="Chen S."/>
            <person name="Wu Q."/>
        </authorList>
    </citation>
    <scope>NUCLEOTIDE SEQUENCE [LARGE SCALE GENOMIC DNA]</scope>
    <source>
        <strain evidence="3 4">WP1</strain>
    </source>
</reference>
<dbReference type="Pfam" id="PF01471">
    <property type="entry name" value="PG_binding_1"/>
    <property type="match status" value="1"/>
</dbReference>
<dbReference type="PANTHER" id="PTHR30469">
    <property type="entry name" value="MULTIDRUG RESISTANCE PROTEIN MDTA"/>
    <property type="match status" value="1"/>
</dbReference>
<dbReference type="Gene3D" id="1.10.101.10">
    <property type="entry name" value="PGBD-like superfamily/PGBD"/>
    <property type="match status" value="1"/>
</dbReference>
<evidence type="ECO:0000313" key="4">
    <source>
        <dbReference type="Proteomes" id="UP000250434"/>
    </source>
</evidence>
<dbReference type="InterPro" id="IPR002477">
    <property type="entry name" value="Peptidoglycan-bd-like"/>
</dbReference>
<dbReference type="GO" id="GO:0015562">
    <property type="term" value="F:efflux transmembrane transporter activity"/>
    <property type="evidence" value="ECO:0007669"/>
    <property type="project" value="TreeGrafter"/>
</dbReference>
<evidence type="ECO:0000313" key="3">
    <source>
        <dbReference type="EMBL" id="AXB45469.1"/>
    </source>
</evidence>
<dbReference type="RefSeq" id="WP_418190749.1">
    <property type="nucleotide sequence ID" value="NZ_CP015163.1"/>
</dbReference>
<organism evidence="3 4">
    <name type="scientific">Amycolatopsis albispora</name>
    <dbReference type="NCBI Taxonomy" id="1804986"/>
    <lineage>
        <taxon>Bacteria</taxon>
        <taxon>Bacillati</taxon>
        <taxon>Actinomycetota</taxon>
        <taxon>Actinomycetes</taxon>
        <taxon>Pseudonocardiales</taxon>
        <taxon>Pseudonocardiaceae</taxon>
        <taxon>Amycolatopsis</taxon>
    </lineage>
</organism>
<dbReference type="AlphaFoldDB" id="A0A344LBP5"/>
<dbReference type="KEGG" id="aab:A4R43_25710"/>
<dbReference type="Gene3D" id="2.40.420.20">
    <property type="match status" value="1"/>
</dbReference>
<evidence type="ECO:0000256" key="1">
    <source>
        <dbReference type="SAM" id="MobiDB-lite"/>
    </source>
</evidence>
<gene>
    <name evidence="3" type="ORF">A4R43_25710</name>
</gene>
<evidence type="ECO:0000259" key="2">
    <source>
        <dbReference type="Pfam" id="PF01471"/>
    </source>
</evidence>
<dbReference type="SUPFAM" id="SSF47090">
    <property type="entry name" value="PGBD-like"/>
    <property type="match status" value="1"/>
</dbReference>
<keyword evidence="4" id="KW-1185">Reference proteome</keyword>
<dbReference type="Proteomes" id="UP000250434">
    <property type="component" value="Chromosome"/>
</dbReference>
<sequence>MTEIEQVRRTRRTRWLLAALAGVAVLGTGATVVVARVAAGSDGDGPPPAEPVRTAEVTRADLAQQETMDGTLGYGSEREVAGRKPGTITWLPAPGDVVDRGAPVYKVDDKPVPLFYGALPFYRELGEGAGHGPDVKVLEENLRDLGFGGFGKPDEKFTAATATAVRKWQKSLELEETGRVAPVDVVVDTGALRVGTVSAKLGGEGTGPLLKATGTERVVTMEVEVAKQGLLKVGDKVDLTIAGGKQAKGTVSAVGSEVETDSGSGEEAPPGQEEEPKVAVTVKLDDPNVAGFDSAPVEVVVTTGQREGVLVVPVGALLALAEGGYAVEVVDGAQRRLVAVDPGLFAGGRVEVTGEGLTEGTKVVTTS</sequence>
<name>A0A344LBP5_9PSEU</name>
<dbReference type="GO" id="GO:1990281">
    <property type="term" value="C:efflux pump complex"/>
    <property type="evidence" value="ECO:0007669"/>
    <property type="project" value="TreeGrafter"/>
</dbReference>
<protein>
    <submittedName>
        <fullName evidence="3">Peptidoglycan-binding protein</fullName>
    </submittedName>
</protein>